<dbReference type="AlphaFoldDB" id="E3GXM1"/>
<dbReference type="KEGG" id="mfv:Mfer_0250"/>
<dbReference type="SUPFAM" id="SSF75412">
    <property type="entry name" value="Hypothetical protein MTH1880"/>
    <property type="match status" value="1"/>
</dbReference>
<reference evidence="1 2" key="1">
    <citation type="journal article" date="2010" name="Stand. Genomic Sci.">
        <title>Complete genome sequence of Methanothermus fervidus type strain (V24S).</title>
        <authorList>
            <person name="Anderson I."/>
            <person name="Djao O.D."/>
            <person name="Misra M."/>
            <person name="Chertkov O."/>
            <person name="Nolan M."/>
            <person name="Lucas S."/>
            <person name="Lapidus A."/>
            <person name="Del Rio T.G."/>
            <person name="Tice H."/>
            <person name="Cheng J.F."/>
            <person name="Tapia R."/>
            <person name="Han C."/>
            <person name="Goodwin L."/>
            <person name="Pitluck S."/>
            <person name="Liolios K."/>
            <person name="Ivanova N."/>
            <person name="Mavromatis K."/>
            <person name="Mikhailova N."/>
            <person name="Pati A."/>
            <person name="Brambilla E."/>
            <person name="Chen A."/>
            <person name="Palaniappan K."/>
            <person name="Land M."/>
            <person name="Hauser L."/>
            <person name="Chang Y.J."/>
            <person name="Jeffries C.D."/>
            <person name="Sikorski J."/>
            <person name="Spring S."/>
            <person name="Rohde M."/>
            <person name="Eichinger K."/>
            <person name="Huber H."/>
            <person name="Wirth R."/>
            <person name="Goker M."/>
            <person name="Detter J.C."/>
            <person name="Woyke T."/>
            <person name="Bristow J."/>
            <person name="Eisen J.A."/>
            <person name="Markowitz V."/>
            <person name="Hugenholtz P."/>
            <person name="Klenk H.P."/>
            <person name="Kyrpides N.C."/>
        </authorList>
    </citation>
    <scope>NUCLEOTIDE SEQUENCE [LARGE SCALE GENOMIC DNA]</scope>
    <source>
        <strain evidence="2">ATCC 43054 / DSM 2088 / JCM 10308 / V24 S</strain>
    </source>
</reference>
<dbReference type="Pfam" id="PF05370">
    <property type="entry name" value="DUF749"/>
    <property type="match status" value="1"/>
</dbReference>
<name>E3GXM1_METFV</name>
<organism evidence="1 2">
    <name type="scientific">Methanothermus fervidus (strain ATCC 43054 / DSM 2088 / JCM 10308 / V24 S)</name>
    <dbReference type="NCBI Taxonomy" id="523846"/>
    <lineage>
        <taxon>Archaea</taxon>
        <taxon>Methanobacteriati</taxon>
        <taxon>Methanobacteriota</taxon>
        <taxon>Methanomada group</taxon>
        <taxon>Methanobacteria</taxon>
        <taxon>Methanobacteriales</taxon>
        <taxon>Methanothermaceae</taxon>
        <taxon>Methanothermus</taxon>
    </lineage>
</organism>
<accession>E3GXM1</accession>
<dbReference type="HOGENOM" id="CLU_160441_0_0_2"/>
<gene>
    <name evidence="1" type="ordered locus">Mfer_0250</name>
</gene>
<dbReference type="EMBL" id="CP002278">
    <property type="protein sequence ID" value="ADP77053.1"/>
    <property type="molecule type" value="Genomic_DNA"/>
</dbReference>
<evidence type="ECO:0008006" key="3">
    <source>
        <dbReference type="Google" id="ProtNLM"/>
    </source>
</evidence>
<keyword evidence="2" id="KW-1185">Reference proteome</keyword>
<dbReference type="STRING" id="523846.Mfer_0250"/>
<dbReference type="OrthoDB" id="80045at2157"/>
<dbReference type="Proteomes" id="UP000002315">
    <property type="component" value="Chromosome"/>
</dbReference>
<dbReference type="InterPro" id="IPR008032">
    <property type="entry name" value="DUF749"/>
</dbReference>
<sequence>MFTATLLGVFKYDEIPDEYIKFVELKAALEKKNKIKKNEKIAIVNIAGTKCYHVLFLESYNNIDEIKEELKEIGAKLNHISSNILEGHL</sequence>
<evidence type="ECO:0000313" key="1">
    <source>
        <dbReference type="EMBL" id="ADP77053.1"/>
    </source>
</evidence>
<protein>
    <recommendedName>
        <fullName evidence="3">DUF749 domain-containing protein</fullName>
    </recommendedName>
</protein>
<evidence type="ECO:0000313" key="2">
    <source>
        <dbReference type="Proteomes" id="UP000002315"/>
    </source>
</evidence>
<proteinExistence type="predicted"/>
<dbReference type="Gene3D" id="3.30.160.120">
    <property type="entry name" value="Hypothetical protein MTH1880"/>
    <property type="match status" value="1"/>
</dbReference>
<dbReference type="InterPro" id="IPR035933">
    <property type="entry name" value="MTH1880"/>
</dbReference>